<dbReference type="Gene3D" id="3.40.50.300">
    <property type="entry name" value="P-loop containing nucleotide triphosphate hydrolases"/>
    <property type="match status" value="1"/>
</dbReference>
<accession>A0ABP9BCX9</accession>
<keyword evidence="4" id="KW-1185">Reference proteome</keyword>
<evidence type="ECO:0000313" key="3">
    <source>
        <dbReference type="EMBL" id="GAA4793820.1"/>
    </source>
</evidence>
<sequence length="521" mass="58750">MSNKQQALWQQAQRHTQHQQWRQAAAAYEAIVDHDRGFLPAWLELSMAKEKLDGYRDAYRAVVEASHIADVPPMAAMVVARRLRRFEDLPRLQDYVERTGLAGRVPPEKLIDLASFFASAGAYEKTLGWIEHALKLRPDLAEAHNMHGLVLMFAGRSEESATAFERALKIRPTFASVYSMLSRVAKITPEHHHVDALRRLLAQPNLSTKDEGHLAYALHNELHELGDHEGAWDALARGCRARRIEQPYDHAGTMAMFDTLRRHFDATFSRGDAFDDPLTPIFIVGLHRSGTTLLERILSGHPDVADAGETYTFSAQLRLAADHVCNVIADETIAARARDLDYGAIGRGFLESMRGRSRGRAFVTEKQNPNFILLGPIAKALPQARLLHMRRDPADTCFSNLRTLFTHEAAYSYDQIEMADYCKAYHDLMAHWREALPGRVFDIDYDAMVREPEAQARRIAAHCGFDFREDMLQVGRESGMVATASSHQVRKGIVTNRGGVWRAYERHLGPMMERLAGHGLA</sequence>
<keyword evidence="1" id="KW-0808">Transferase</keyword>
<evidence type="ECO:0000256" key="2">
    <source>
        <dbReference type="PROSITE-ProRule" id="PRU00339"/>
    </source>
</evidence>
<proteinExistence type="predicted"/>
<dbReference type="InterPro" id="IPR027417">
    <property type="entry name" value="P-loop_NTPase"/>
</dbReference>
<dbReference type="InterPro" id="IPR026634">
    <property type="entry name" value="TPST-like"/>
</dbReference>
<dbReference type="RefSeq" id="WP_345303101.1">
    <property type="nucleotide sequence ID" value="NZ_BAABJE010000009.1"/>
</dbReference>
<gene>
    <name evidence="3" type="ORF">GCM10023307_19190</name>
</gene>
<organism evidence="3 4">
    <name type="scientific">Lysobacter hankyongensis</name>
    <dbReference type="NCBI Taxonomy" id="1176535"/>
    <lineage>
        <taxon>Bacteria</taxon>
        <taxon>Pseudomonadati</taxon>
        <taxon>Pseudomonadota</taxon>
        <taxon>Gammaproteobacteria</taxon>
        <taxon>Lysobacterales</taxon>
        <taxon>Lysobacteraceae</taxon>
        <taxon>Lysobacter</taxon>
    </lineage>
</organism>
<feature type="repeat" description="TPR" evidence="2">
    <location>
        <begin position="141"/>
        <end position="174"/>
    </location>
</feature>
<keyword evidence="2" id="KW-0802">TPR repeat</keyword>
<dbReference type="SUPFAM" id="SSF52540">
    <property type="entry name" value="P-loop containing nucleoside triphosphate hydrolases"/>
    <property type="match status" value="1"/>
</dbReference>
<dbReference type="Proteomes" id="UP001499959">
    <property type="component" value="Unassembled WGS sequence"/>
</dbReference>
<protein>
    <recommendedName>
        <fullName evidence="5">Sulfotransferase family protein</fullName>
    </recommendedName>
</protein>
<evidence type="ECO:0000256" key="1">
    <source>
        <dbReference type="ARBA" id="ARBA00022679"/>
    </source>
</evidence>
<dbReference type="InterPro" id="IPR011990">
    <property type="entry name" value="TPR-like_helical_dom_sf"/>
</dbReference>
<dbReference type="PANTHER" id="PTHR12788:SF10">
    <property type="entry name" value="PROTEIN-TYROSINE SULFOTRANSFERASE"/>
    <property type="match status" value="1"/>
</dbReference>
<evidence type="ECO:0008006" key="5">
    <source>
        <dbReference type="Google" id="ProtNLM"/>
    </source>
</evidence>
<dbReference type="Pfam" id="PF13469">
    <property type="entry name" value="Sulfotransfer_3"/>
    <property type="match status" value="1"/>
</dbReference>
<name>A0ABP9BCX9_9GAMM</name>
<dbReference type="InterPro" id="IPR019734">
    <property type="entry name" value="TPR_rpt"/>
</dbReference>
<dbReference type="SUPFAM" id="SSF48452">
    <property type="entry name" value="TPR-like"/>
    <property type="match status" value="1"/>
</dbReference>
<evidence type="ECO:0000313" key="4">
    <source>
        <dbReference type="Proteomes" id="UP001499959"/>
    </source>
</evidence>
<dbReference type="SMART" id="SM00028">
    <property type="entry name" value="TPR"/>
    <property type="match status" value="2"/>
</dbReference>
<comment type="caution">
    <text evidence="3">The sequence shown here is derived from an EMBL/GenBank/DDBJ whole genome shotgun (WGS) entry which is preliminary data.</text>
</comment>
<dbReference type="Gene3D" id="1.25.40.10">
    <property type="entry name" value="Tetratricopeptide repeat domain"/>
    <property type="match status" value="1"/>
</dbReference>
<dbReference type="PROSITE" id="PS50005">
    <property type="entry name" value="TPR"/>
    <property type="match status" value="1"/>
</dbReference>
<dbReference type="PANTHER" id="PTHR12788">
    <property type="entry name" value="PROTEIN-TYROSINE SULFOTRANSFERASE 2"/>
    <property type="match status" value="1"/>
</dbReference>
<reference evidence="4" key="1">
    <citation type="journal article" date="2019" name="Int. J. Syst. Evol. Microbiol.">
        <title>The Global Catalogue of Microorganisms (GCM) 10K type strain sequencing project: providing services to taxonomists for standard genome sequencing and annotation.</title>
        <authorList>
            <consortium name="The Broad Institute Genomics Platform"/>
            <consortium name="The Broad Institute Genome Sequencing Center for Infectious Disease"/>
            <person name="Wu L."/>
            <person name="Ma J."/>
        </authorList>
    </citation>
    <scope>NUCLEOTIDE SEQUENCE [LARGE SCALE GENOMIC DNA]</scope>
    <source>
        <strain evidence="4">JCM 18204</strain>
    </source>
</reference>
<dbReference type="EMBL" id="BAABJE010000009">
    <property type="protein sequence ID" value="GAA4793820.1"/>
    <property type="molecule type" value="Genomic_DNA"/>
</dbReference>